<dbReference type="InterPro" id="IPR013780">
    <property type="entry name" value="Glyco_hydro_b"/>
</dbReference>
<feature type="chain" id="PRO_5037042474" description="Glycosyl hydrolase family 13 catalytic domain-containing protein" evidence="2">
    <location>
        <begin position="24"/>
        <end position="494"/>
    </location>
</feature>
<evidence type="ECO:0000313" key="5">
    <source>
        <dbReference type="Proteomes" id="UP000622860"/>
    </source>
</evidence>
<accession>A0A917HDR1</accession>
<keyword evidence="1" id="KW-0812">Transmembrane</keyword>
<proteinExistence type="predicted"/>
<keyword evidence="5" id="KW-1185">Reference proteome</keyword>
<dbReference type="Gene3D" id="3.20.20.80">
    <property type="entry name" value="Glycosidases"/>
    <property type="match status" value="1"/>
</dbReference>
<dbReference type="RefSeq" id="WP_188455270.1">
    <property type="nucleotide sequence ID" value="NZ_BMFR01000007.1"/>
</dbReference>
<evidence type="ECO:0000256" key="1">
    <source>
        <dbReference type="SAM" id="Phobius"/>
    </source>
</evidence>
<dbReference type="InterPro" id="IPR017853">
    <property type="entry name" value="GH"/>
</dbReference>
<comment type="caution">
    <text evidence="4">The sequence shown here is derived from an EMBL/GenBank/DDBJ whole genome shotgun (WGS) entry which is preliminary data.</text>
</comment>
<dbReference type="InterPro" id="IPR054174">
    <property type="entry name" value="Alpha-amylase-like_C"/>
</dbReference>
<feature type="transmembrane region" description="Helical" evidence="1">
    <location>
        <begin position="462"/>
        <end position="484"/>
    </location>
</feature>
<gene>
    <name evidence="4" type="ORF">GCM10011398_20160</name>
</gene>
<feature type="signal peptide" evidence="2">
    <location>
        <begin position="1"/>
        <end position="23"/>
    </location>
</feature>
<dbReference type="Pfam" id="PF00128">
    <property type="entry name" value="Alpha-amylase"/>
    <property type="match status" value="2"/>
</dbReference>
<dbReference type="Gene3D" id="2.60.40.1180">
    <property type="entry name" value="Golgi alpha-mannosidase II"/>
    <property type="match status" value="1"/>
</dbReference>
<sequence>MKKLVTLVLIIFLLLGSATSIHAEEADGVKEQVIYSIFVDRFNNIDRSRDKQVDIDDPNAYHGGDIQGIIDKLDYIKELGFTTISLSSIMENSPNGYHGYWIEDFFKVEEEFGTLEDVRKLVNEAHEKGIKVILEFVPNYVSEDHPFADDSSKTKSNTTTDALWLDGAVTLNQENEDVKKMLLEAADFWLNETDIDGFQLHAIEQSSITFLKEFVNHVKEVKPTIYLTGTVLNPDKLTEEYLDAGIPLVEYAPLQEAMVNVLTNVGTPPSDIYKKWEESGKRTGLVYIDNKFTDRFTRKIVESGQNPLTTWKLALAYLYTTPGVPLIYQGSEIPMDGDTQEEVQQLVQFNNSDPDLHDFFNKIAAIRTQFPVLSHGKFELVDSNGAMSVFKRYDDNETMFIAINNDVKTRSVLVEDVPEGMQLTGLIGDDIVRKNDDEKYKIGVDRESVEIYITEKDTGLNWVYIGMIVGVFLIFVLFIIMLSLKQRRRDQKPL</sequence>
<protein>
    <recommendedName>
        <fullName evidence="3">Glycosyl hydrolase family 13 catalytic domain-containing protein</fullName>
    </recommendedName>
</protein>
<evidence type="ECO:0000313" key="4">
    <source>
        <dbReference type="EMBL" id="GGG75334.1"/>
    </source>
</evidence>
<dbReference type="Proteomes" id="UP000622860">
    <property type="component" value="Unassembled WGS sequence"/>
</dbReference>
<reference evidence="4" key="2">
    <citation type="submission" date="2020-09" db="EMBL/GenBank/DDBJ databases">
        <authorList>
            <person name="Sun Q."/>
            <person name="Zhou Y."/>
        </authorList>
    </citation>
    <scope>NUCLEOTIDE SEQUENCE</scope>
    <source>
        <strain evidence="4">CGMCC 1.12754</strain>
    </source>
</reference>
<keyword evidence="2" id="KW-0732">Signal</keyword>
<evidence type="ECO:0000259" key="3">
    <source>
        <dbReference type="SMART" id="SM00642"/>
    </source>
</evidence>
<dbReference type="SUPFAM" id="SSF51011">
    <property type="entry name" value="Glycosyl hydrolase domain"/>
    <property type="match status" value="1"/>
</dbReference>
<dbReference type="SMART" id="SM00642">
    <property type="entry name" value="Aamy"/>
    <property type="match status" value="1"/>
</dbReference>
<dbReference type="PANTHER" id="PTHR10357">
    <property type="entry name" value="ALPHA-AMYLASE FAMILY MEMBER"/>
    <property type="match status" value="1"/>
</dbReference>
<organism evidence="4 5">
    <name type="scientific">Virgibacillus oceani</name>
    <dbReference type="NCBI Taxonomy" id="1479511"/>
    <lineage>
        <taxon>Bacteria</taxon>
        <taxon>Bacillati</taxon>
        <taxon>Bacillota</taxon>
        <taxon>Bacilli</taxon>
        <taxon>Bacillales</taxon>
        <taxon>Bacillaceae</taxon>
        <taxon>Virgibacillus</taxon>
    </lineage>
</organism>
<keyword evidence="1" id="KW-0472">Membrane</keyword>
<dbReference type="InterPro" id="IPR006047">
    <property type="entry name" value="GH13_cat_dom"/>
</dbReference>
<dbReference type="SUPFAM" id="SSF51445">
    <property type="entry name" value="(Trans)glycosidases"/>
    <property type="match status" value="1"/>
</dbReference>
<feature type="domain" description="Glycosyl hydrolase family 13 catalytic" evidence="3">
    <location>
        <begin position="36"/>
        <end position="367"/>
    </location>
</feature>
<reference evidence="4" key="1">
    <citation type="journal article" date="2014" name="Int. J. Syst. Evol. Microbiol.">
        <title>Complete genome sequence of Corynebacterium casei LMG S-19264T (=DSM 44701T), isolated from a smear-ripened cheese.</title>
        <authorList>
            <consortium name="US DOE Joint Genome Institute (JGI-PGF)"/>
            <person name="Walter F."/>
            <person name="Albersmeier A."/>
            <person name="Kalinowski J."/>
            <person name="Ruckert C."/>
        </authorList>
    </citation>
    <scope>NUCLEOTIDE SEQUENCE</scope>
    <source>
        <strain evidence="4">CGMCC 1.12754</strain>
    </source>
</reference>
<name>A0A917HDR1_9BACI</name>
<dbReference type="Pfam" id="PF22026">
    <property type="entry name" value="Alpha-amylase_C_2"/>
    <property type="match status" value="1"/>
</dbReference>
<evidence type="ECO:0000256" key="2">
    <source>
        <dbReference type="SAM" id="SignalP"/>
    </source>
</evidence>
<dbReference type="AlphaFoldDB" id="A0A917HDR1"/>
<keyword evidence="1" id="KW-1133">Transmembrane helix</keyword>
<dbReference type="EMBL" id="BMFR01000007">
    <property type="protein sequence ID" value="GGG75334.1"/>
    <property type="molecule type" value="Genomic_DNA"/>
</dbReference>
<dbReference type="GO" id="GO:0005975">
    <property type="term" value="P:carbohydrate metabolic process"/>
    <property type="evidence" value="ECO:0007669"/>
    <property type="project" value="InterPro"/>
</dbReference>